<keyword evidence="1" id="KW-0472">Membrane</keyword>
<reference evidence="3 4" key="1">
    <citation type="submission" date="2018-11" db="EMBL/GenBank/DDBJ databases">
        <authorList>
            <person name="Huo Y."/>
        </authorList>
    </citation>
    <scope>NUCLEOTIDE SEQUENCE [LARGE SCALE GENOMIC DNA]</scope>
    <source>
        <strain evidence="3 4">DSM 30132</strain>
    </source>
</reference>
<organism evidence="3 4">
    <name type="scientific">Rhizobium pisi</name>
    <dbReference type="NCBI Taxonomy" id="574561"/>
    <lineage>
        <taxon>Bacteria</taxon>
        <taxon>Pseudomonadati</taxon>
        <taxon>Pseudomonadota</taxon>
        <taxon>Alphaproteobacteria</taxon>
        <taxon>Hyphomicrobiales</taxon>
        <taxon>Rhizobiaceae</taxon>
        <taxon>Rhizobium/Agrobacterium group</taxon>
        <taxon>Rhizobium</taxon>
    </lineage>
</organism>
<evidence type="ECO:0000313" key="2">
    <source>
        <dbReference type="EMBL" id="MBB3138354.1"/>
    </source>
</evidence>
<sequence>MSRLRLTAVLYTVALLLAAALNYIPGLTDAQGRAFGIFALDIYDDSLHVASAAWAGIAAFISARASRNFLFYFGLLYFSDGLLGLITGSGYLDLGIVNYGIQDIPFTFKILANLPHLFLGGAAIVSSYIFRREAP</sequence>
<dbReference type="EMBL" id="RJJT01000029">
    <property type="protein sequence ID" value="RSB62996.1"/>
    <property type="molecule type" value="Genomic_DNA"/>
</dbReference>
<name>A0A3R9AXS0_9HYPH</name>
<dbReference type="AlphaFoldDB" id="A0A3R9AXS0"/>
<feature type="transmembrane region" description="Helical" evidence="1">
    <location>
        <begin position="70"/>
        <end position="92"/>
    </location>
</feature>
<keyword evidence="1" id="KW-0812">Transmembrane</keyword>
<keyword evidence="1" id="KW-1133">Transmembrane helix</keyword>
<dbReference type="OrthoDB" id="8369778at2"/>
<dbReference type="EMBL" id="JACHXH010000031">
    <property type="protein sequence ID" value="MBB3138354.1"/>
    <property type="molecule type" value="Genomic_DNA"/>
</dbReference>
<dbReference type="Proteomes" id="UP000277279">
    <property type="component" value="Unassembled WGS sequence"/>
</dbReference>
<evidence type="ECO:0008006" key="6">
    <source>
        <dbReference type="Google" id="ProtNLM"/>
    </source>
</evidence>
<feature type="transmembrane region" description="Helical" evidence="1">
    <location>
        <begin position="46"/>
        <end position="63"/>
    </location>
</feature>
<dbReference type="RefSeq" id="WP_125849988.1">
    <property type="nucleotide sequence ID" value="NZ_JACHXH010000031.1"/>
</dbReference>
<protein>
    <recommendedName>
        <fullName evidence="6">DUF4383 domain-containing protein</fullName>
    </recommendedName>
</protein>
<evidence type="ECO:0000313" key="4">
    <source>
        <dbReference type="Proteomes" id="UP000277279"/>
    </source>
</evidence>
<evidence type="ECO:0000256" key="1">
    <source>
        <dbReference type="SAM" id="Phobius"/>
    </source>
</evidence>
<dbReference type="Proteomes" id="UP000518315">
    <property type="component" value="Unassembled WGS sequence"/>
</dbReference>
<feature type="transmembrane region" description="Helical" evidence="1">
    <location>
        <begin position="112"/>
        <end position="130"/>
    </location>
</feature>
<proteinExistence type="predicted"/>
<accession>A0A3R9AXS0</accession>
<keyword evidence="5" id="KW-1185">Reference proteome</keyword>
<gene>
    <name evidence="3" type="ORF">EFD55_29170</name>
    <name evidence="2" type="ORF">FHS26_006132</name>
</gene>
<evidence type="ECO:0000313" key="3">
    <source>
        <dbReference type="EMBL" id="RSB62996.1"/>
    </source>
</evidence>
<evidence type="ECO:0000313" key="5">
    <source>
        <dbReference type="Proteomes" id="UP000518315"/>
    </source>
</evidence>
<reference evidence="2 5" key="2">
    <citation type="submission" date="2020-08" db="EMBL/GenBank/DDBJ databases">
        <title>Genomic Encyclopedia of Type Strains, Phase III (KMG-III): the genomes of soil and plant-associated and newly described type strains.</title>
        <authorList>
            <person name="Whitman W."/>
        </authorList>
    </citation>
    <scope>NUCLEOTIDE SEQUENCE [LARGE SCALE GENOMIC DNA]</scope>
    <source>
        <strain evidence="2 5">CECT 4113</strain>
    </source>
</reference>
<comment type="caution">
    <text evidence="3">The sequence shown here is derived from an EMBL/GenBank/DDBJ whole genome shotgun (WGS) entry which is preliminary data.</text>
</comment>